<protein>
    <recommendedName>
        <fullName evidence="1">Metal-dependent carboxypeptidase</fullName>
        <ecNumber evidence="1">3.4.17.19</ecNumber>
    </recommendedName>
</protein>
<feature type="active site" description="Proton donor/acceptor" evidence="3">
    <location>
        <position position="262"/>
    </location>
</feature>
<evidence type="ECO:0000256" key="1">
    <source>
        <dbReference type="PIRNR" id="PIRNR006615"/>
    </source>
</evidence>
<dbReference type="PANTHER" id="PTHR34217:SF1">
    <property type="entry name" value="CARBOXYPEPTIDASE 1"/>
    <property type="match status" value="1"/>
</dbReference>
<dbReference type="PRINTS" id="PR00998">
    <property type="entry name" value="CRBOXYPTASET"/>
</dbReference>
<accession>A0A124FG31</accession>
<dbReference type="Proteomes" id="UP000058636">
    <property type="component" value="Unassembled WGS sequence"/>
</dbReference>
<evidence type="ECO:0000256" key="3">
    <source>
        <dbReference type="PIRSR" id="PIRSR006615-2"/>
    </source>
</evidence>
<keyword evidence="1" id="KW-0378">Hydrolase</keyword>
<dbReference type="GO" id="GO:0046872">
    <property type="term" value="F:metal ion binding"/>
    <property type="evidence" value="ECO:0007669"/>
    <property type="project" value="UniProtKB-KW"/>
</dbReference>
<comment type="catalytic activity">
    <reaction evidence="1">
        <text>Release of a C-terminal amino acid with broad specificity, except for -Pro.</text>
        <dbReference type="EC" id="3.4.17.19"/>
    </reaction>
</comment>
<proteinExistence type="inferred from homology"/>
<gene>
    <name evidence="4" type="ORF">XD57_0544</name>
</gene>
<comment type="caution">
    <text evidence="4">The sequence shown here is derived from an EMBL/GenBank/DDBJ whole genome shotgun (WGS) entry which is preliminary data.</text>
</comment>
<evidence type="ECO:0000313" key="4">
    <source>
        <dbReference type="EMBL" id="KUK23349.1"/>
    </source>
</evidence>
<keyword evidence="1 2" id="KW-0479">Metal-binding</keyword>
<dbReference type="AlphaFoldDB" id="A0A124FG31"/>
<comment type="function">
    <text evidence="1">Broad specificity carboxypetidase that releases amino acids sequentially from the C-terminus, including neutral, aromatic, polar and basic residues.</text>
</comment>
<dbReference type="InterPro" id="IPR001333">
    <property type="entry name" value="Peptidase_M32_Taq"/>
</dbReference>
<dbReference type="GO" id="GO:0004181">
    <property type="term" value="F:metallocarboxypeptidase activity"/>
    <property type="evidence" value="ECO:0007669"/>
    <property type="project" value="UniProtKB-UniRule"/>
</dbReference>
<sequence length="494" mass="57377">MGLNELKEELYKIARVKSAISLLQWDLSTYMPPRGISWRAEVLGELTEYAFSLFTSEKMGELIEKAQEIAETEEDLALIRLTKKEYEKYKKIPKKLFIEFQKERARTEKLWEEARKQDDFLIIQEGLSNIVKMLIEIADCIGYEKNRYDALLDEYEPGFKTEKLKELCSPMRVELSSLLEKIEPSHSRIKALPEICKGPFPINKQKELCHKVLTLLGFDFSSGRLDESAHPFTEAIGINDVRITTRYSERDFSQALFAVLHECGHALYDLNIPKEFFGLPIGEGASSGFHESQARFWENFIGRSLGFLAFLKPTLDELFPSLKEVKPEELWQSLNKVQRSLIRVNSDEVTYNLHIILRFELEEALINENLRVSDLPCAWNEKVEDYLGLKPKNVKEGVLQDIHWAAGLFGYFPSYMLGNIYAGQIFWKVKESIPDMKEAILKGKFNIISDWLKENIYSFGKIYEPLELIRKVSGEELSYKYLLDYLREKFFSMG</sequence>
<dbReference type="PANTHER" id="PTHR34217">
    <property type="entry name" value="METAL-DEPENDENT CARBOXYPEPTIDASE"/>
    <property type="match status" value="1"/>
</dbReference>
<comment type="cofactor">
    <cofactor evidence="2">
        <name>Zn(2+)</name>
        <dbReference type="ChEBI" id="CHEBI:29105"/>
    </cofactor>
    <text evidence="2">Binds 1 zinc ion per subunit.</text>
</comment>
<dbReference type="GO" id="GO:0006508">
    <property type="term" value="P:proteolysis"/>
    <property type="evidence" value="ECO:0007669"/>
    <property type="project" value="UniProtKB-UniRule"/>
</dbReference>
<dbReference type="Gene3D" id="1.10.1370.30">
    <property type="match status" value="1"/>
</dbReference>
<dbReference type="EC" id="3.4.17.19" evidence="1"/>
<dbReference type="EMBL" id="LGFG01000030">
    <property type="protein sequence ID" value="KUK23349.1"/>
    <property type="molecule type" value="Genomic_DNA"/>
</dbReference>
<keyword evidence="1" id="KW-0645">Protease</keyword>
<organism evidence="4 5">
    <name type="scientific">Thermotoga petrophila</name>
    <dbReference type="NCBI Taxonomy" id="93929"/>
    <lineage>
        <taxon>Bacteria</taxon>
        <taxon>Thermotogati</taxon>
        <taxon>Thermotogota</taxon>
        <taxon>Thermotogae</taxon>
        <taxon>Thermotogales</taxon>
        <taxon>Thermotogaceae</taxon>
        <taxon>Thermotoga</taxon>
    </lineage>
</organism>
<evidence type="ECO:0000313" key="5">
    <source>
        <dbReference type="Proteomes" id="UP000058636"/>
    </source>
</evidence>
<keyword evidence="1" id="KW-0482">Metalloprotease</keyword>
<comment type="similarity">
    <text evidence="1">Belongs to the peptidase M32 family.</text>
</comment>
<reference evidence="4 5" key="1">
    <citation type="journal article" date="2015" name="MBio">
        <title>Genome-Resolved Metagenomic Analysis Reveals Roles for Candidate Phyla and Other Microbial Community Members in Biogeochemical Transformations in Oil Reservoirs.</title>
        <authorList>
            <person name="Hu P."/>
            <person name="Tom L."/>
            <person name="Singh A."/>
            <person name="Thomas B.C."/>
            <person name="Baker B.J."/>
            <person name="Piceno Y.M."/>
            <person name="Andersen G.L."/>
            <person name="Banfield J.F."/>
        </authorList>
    </citation>
    <scope>NUCLEOTIDE SEQUENCE [LARGE SCALE GENOMIC DNA]</scope>
    <source>
        <strain evidence="4">46_26</strain>
    </source>
</reference>
<dbReference type="PROSITE" id="PS52034">
    <property type="entry name" value="PEPTIDASE_M32"/>
    <property type="match status" value="1"/>
</dbReference>
<feature type="binding site" evidence="2">
    <location>
        <position position="265"/>
    </location>
    <ligand>
        <name>Zn(2+)</name>
        <dbReference type="ChEBI" id="CHEBI:29105"/>
        <note>catalytic</note>
    </ligand>
</feature>
<keyword evidence="2" id="KW-0862">Zinc</keyword>
<feature type="binding site" evidence="2">
    <location>
        <position position="261"/>
    </location>
    <ligand>
        <name>Zn(2+)</name>
        <dbReference type="ChEBI" id="CHEBI:29105"/>
        <note>catalytic</note>
    </ligand>
</feature>
<dbReference type="PATRIC" id="fig|93930.3.peg.1388"/>
<feature type="binding site" evidence="2">
    <location>
        <position position="291"/>
    </location>
    <ligand>
        <name>Zn(2+)</name>
        <dbReference type="ChEBI" id="CHEBI:29105"/>
        <note>catalytic</note>
    </ligand>
</feature>
<dbReference type="SUPFAM" id="SSF55486">
    <property type="entry name" value="Metalloproteases ('zincins'), catalytic domain"/>
    <property type="match status" value="1"/>
</dbReference>
<evidence type="ECO:0000256" key="2">
    <source>
        <dbReference type="PIRSR" id="PIRSR006615-1"/>
    </source>
</evidence>
<dbReference type="Pfam" id="PF02074">
    <property type="entry name" value="Peptidase_M32"/>
    <property type="match status" value="1"/>
</dbReference>
<dbReference type="PIRSF" id="PIRSF006615">
    <property type="entry name" value="Zn_crbxpep_Taq"/>
    <property type="match status" value="1"/>
</dbReference>
<dbReference type="CDD" id="cd06460">
    <property type="entry name" value="M32_Taq"/>
    <property type="match status" value="1"/>
</dbReference>
<name>A0A124FG31_9THEM</name>
<keyword evidence="1 4" id="KW-0121">Carboxypeptidase</keyword>